<keyword evidence="2" id="KW-0479">Metal-binding</keyword>
<evidence type="ECO:0000256" key="4">
    <source>
        <dbReference type="ARBA" id="ARBA00023014"/>
    </source>
</evidence>
<proteinExistence type="predicted"/>
<dbReference type="GO" id="GO:0051539">
    <property type="term" value="F:4 iron, 4 sulfur cluster binding"/>
    <property type="evidence" value="ECO:0007669"/>
    <property type="project" value="UniProtKB-KW"/>
</dbReference>
<feature type="region of interest" description="Disordered" evidence="5">
    <location>
        <begin position="651"/>
        <end position="670"/>
    </location>
</feature>
<keyword evidence="1" id="KW-0004">4Fe-4S</keyword>
<feature type="domain" description="4Fe-4S ferredoxin-type" evidence="6">
    <location>
        <begin position="305"/>
        <end position="334"/>
    </location>
</feature>
<keyword evidence="4" id="KW-0411">Iron-sulfur</keyword>
<organism evidence="7 8">
    <name type="scientific">Oceanibacterium hippocampi</name>
    <dbReference type="NCBI Taxonomy" id="745714"/>
    <lineage>
        <taxon>Bacteria</taxon>
        <taxon>Pseudomonadati</taxon>
        <taxon>Pseudomonadota</taxon>
        <taxon>Alphaproteobacteria</taxon>
        <taxon>Sneathiellales</taxon>
        <taxon>Sneathiellaceae</taxon>
        <taxon>Oceanibacterium</taxon>
    </lineage>
</organism>
<dbReference type="RefSeq" id="WP_217807972.1">
    <property type="nucleotide sequence ID" value="NZ_FWFR01000002.1"/>
</dbReference>
<dbReference type="Pfam" id="PF13187">
    <property type="entry name" value="Fer4_9"/>
    <property type="match status" value="1"/>
</dbReference>
<keyword evidence="8" id="KW-1185">Reference proteome</keyword>
<dbReference type="GO" id="GO:0046872">
    <property type="term" value="F:metal ion binding"/>
    <property type="evidence" value="ECO:0007669"/>
    <property type="project" value="UniProtKB-KW"/>
</dbReference>
<evidence type="ECO:0000313" key="7">
    <source>
        <dbReference type="EMBL" id="SLN60522.1"/>
    </source>
</evidence>
<evidence type="ECO:0000256" key="1">
    <source>
        <dbReference type="ARBA" id="ARBA00022485"/>
    </source>
</evidence>
<evidence type="ECO:0000256" key="3">
    <source>
        <dbReference type="ARBA" id="ARBA00023004"/>
    </source>
</evidence>
<keyword evidence="3" id="KW-0408">Iron</keyword>
<dbReference type="PANTHER" id="PTHR43687:SF4">
    <property type="entry name" value="BLR5484 PROTEIN"/>
    <property type="match status" value="1"/>
</dbReference>
<accession>A0A1Y5TCD4</accession>
<dbReference type="InterPro" id="IPR050572">
    <property type="entry name" value="Fe-S_Ferredoxin"/>
</dbReference>
<dbReference type="InterPro" id="IPR017896">
    <property type="entry name" value="4Fe4S_Fe-S-bd"/>
</dbReference>
<protein>
    <submittedName>
        <fullName evidence="7">NADH-plastoquinone oxidoreductase subunit</fullName>
    </submittedName>
</protein>
<dbReference type="Gene3D" id="3.30.70.20">
    <property type="match status" value="2"/>
</dbReference>
<evidence type="ECO:0000313" key="8">
    <source>
        <dbReference type="Proteomes" id="UP000193200"/>
    </source>
</evidence>
<dbReference type="InParanoid" id="A0A1Y5TCD4"/>
<evidence type="ECO:0000256" key="5">
    <source>
        <dbReference type="SAM" id="MobiDB-lite"/>
    </source>
</evidence>
<dbReference type="PROSITE" id="PS51379">
    <property type="entry name" value="4FE4S_FER_2"/>
    <property type="match status" value="4"/>
</dbReference>
<sequence>MEYNGKKILVCDCEHSMPIDGDKLVRACGAKGPLEVQTQLCRAQIDNFRAALVDGVGDIVVACTQEAPLFAEIHDEMGSERRLIHSNIRERAGWSADADAALPKIAALLAEATVEVPDAPTLTIESDGVCLVYGRDEVAFAAAERLSQRLDVTLLLDGRPDLLPPRVGEVPVFGGRIAKASGHFGAFELVVDDYAAPRVSSRAGLAFDPGRDGARSTCDLILDLSGGTPLFPAGGRRDGYYRVDPADPVAVERAIFDIADMVGSFEKPRYVAFEPSLCVHSRNRITGCHRCLDACPAGAIRPAGDTVEIDPHLCGGCGNCASVCPTGAAAYALPPQDALLLRLRTLLETYRKAGGESPVLLLVDEPFGEDMIAASSRQGRGLPANVLPFAVNEVTQPSFDFIASAFAYGITHLVILVPPKRRQESDSLAGQTAMIERLLDGLGYAPGAVVFLDCDDPERLEESLWTLTPRPGAEAGSFMPLGTKRANAALALGHLQKVAPAPADRVALPAGAPFGSVEIDVDGCTLCLSCVSTCPVNALRDDPDRPRLSFVENACVQCGLCVATCPEKVMRLEPRYDFTAAARNERLVKEEEPYECVRCGKEFGTRSSVERIVAALAGKHSMFRDPAAVERIRMCENCRVVVQFEAQDNPFAGAPRPKVRTTEDDLREREAEIEEARRKLLAERKGTDDSQT</sequence>
<dbReference type="AlphaFoldDB" id="A0A1Y5TCD4"/>
<feature type="domain" description="4Fe-4S ferredoxin-type" evidence="6">
    <location>
        <begin position="515"/>
        <end position="544"/>
    </location>
</feature>
<name>A0A1Y5TCD4_9PROT</name>
<dbReference type="Pfam" id="PF12838">
    <property type="entry name" value="Fer4_7"/>
    <property type="match status" value="1"/>
</dbReference>
<dbReference type="EMBL" id="FWFR01000002">
    <property type="protein sequence ID" value="SLN60522.1"/>
    <property type="molecule type" value="Genomic_DNA"/>
</dbReference>
<feature type="domain" description="4Fe-4S ferredoxin-type" evidence="6">
    <location>
        <begin position="546"/>
        <end position="575"/>
    </location>
</feature>
<dbReference type="SUPFAM" id="SSF54862">
    <property type="entry name" value="4Fe-4S ferredoxins"/>
    <property type="match status" value="1"/>
</dbReference>
<feature type="compositionally biased region" description="Basic and acidic residues" evidence="5">
    <location>
        <begin position="660"/>
        <end position="670"/>
    </location>
</feature>
<dbReference type="Proteomes" id="UP000193200">
    <property type="component" value="Unassembled WGS sequence"/>
</dbReference>
<dbReference type="PROSITE" id="PS00198">
    <property type="entry name" value="4FE4S_FER_1"/>
    <property type="match status" value="3"/>
</dbReference>
<dbReference type="InterPro" id="IPR017900">
    <property type="entry name" value="4Fe4S_Fe_S_CS"/>
</dbReference>
<evidence type="ECO:0000259" key="6">
    <source>
        <dbReference type="PROSITE" id="PS51379"/>
    </source>
</evidence>
<dbReference type="PANTHER" id="PTHR43687">
    <property type="entry name" value="ADENYLYLSULFATE REDUCTASE, BETA SUBUNIT"/>
    <property type="match status" value="1"/>
</dbReference>
<reference evidence="7 8" key="1">
    <citation type="submission" date="2017-03" db="EMBL/GenBank/DDBJ databases">
        <authorList>
            <person name="Afonso C.L."/>
            <person name="Miller P.J."/>
            <person name="Scott M.A."/>
            <person name="Spackman E."/>
            <person name="Goraichik I."/>
            <person name="Dimitrov K.M."/>
            <person name="Suarez D.L."/>
            <person name="Swayne D.E."/>
        </authorList>
    </citation>
    <scope>NUCLEOTIDE SEQUENCE [LARGE SCALE GENOMIC DNA]</scope>
    <source>
        <strain evidence="7 8">CECT 7691</strain>
    </source>
</reference>
<evidence type="ECO:0000256" key="2">
    <source>
        <dbReference type="ARBA" id="ARBA00022723"/>
    </source>
</evidence>
<feature type="domain" description="4Fe-4S ferredoxin-type" evidence="6">
    <location>
        <begin position="275"/>
        <end position="304"/>
    </location>
</feature>
<gene>
    <name evidence="7" type="ORF">OCH7691_02665</name>
</gene>